<dbReference type="NCBIfam" id="TIGR04057">
    <property type="entry name" value="SusC_RagA_signa"/>
    <property type="match status" value="1"/>
</dbReference>
<dbReference type="InterPro" id="IPR023997">
    <property type="entry name" value="TonB-dep_OMP_SusC/RagA_CS"/>
</dbReference>
<dbReference type="Pfam" id="PF07715">
    <property type="entry name" value="Plug"/>
    <property type="match status" value="1"/>
</dbReference>
<organism evidence="12 13">
    <name type="scientific">Spirosoma pollinicola</name>
    <dbReference type="NCBI Taxonomy" id="2057025"/>
    <lineage>
        <taxon>Bacteria</taxon>
        <taxon>Pseudomonadati</taxon>
        <taxon>Bacteroidota</taxon>
        <taxon>Cytophagia</taxon>
        <taxon>Cytophagales</taxon>
        <taxon>Cytophagaceae</taxon>
        <taxon>Spirosoma</taxon>
    </lineage>
</organism>
<dbReference type="Gene3D" id="2.170.130.10">
    <property type="entry name" value="TonB-dependent receptor, plug domain"/>
    <property type="match status" value="1"/>
</dbReference>
<dbReference type="InterPro" id="IPR037066">
    <property type="entry name" value="Plug_dom_sf"/>
</dbReference>
<dbReference type="InterPro" id="IPR000531">
    <property type="entry name" value="Beta-barrel_TonB"/>
</dbReference>
<dbReference type="Pfam" id="PF13715">
    <property type="entry name" value="CarbopepD_reg_2"/>
    <property type="match status" value="1"/>
</dbReference>
<sequence length="1112" mass="122308">MLKQLYLPKEWPNLSVIILTLLITLTGKATSYAHTGHGLFTRHRMSTCKAYAATAYPITGRVLDDTGSPLPGASVVLKGSVKTGTTTDGEGKFTLNLPESPDPVLIISSIGYATQEVVLSNRTTVEIRLVVDAKSLGEVVVIGYGTQKKADLTGSVAVVDINELNQQPTAQITDQLQGRASGVTIQTSGQPGQAPQVRIRGINTFGNNSPLYVVDGVPTSTINDLNPNDIASMQVLKDAGAASIYGARAANGVIILTTKRGSKNEKVKVSYDAYYGSQRVKQGNVWNILSPQEMANLKWVALKNTNPNDPINDAQYGNGATPLLPNYIAPAGAQTVDESIYNVNPTYSNPDDVNNFNRIVKANKEGTDWFHAIFRPAPISSHNLSVTGGSDRGSYLFSVNYFNQQGTLLDTYLKRYTIRSNSQYNVNNHIRLGENLAYSITDNPQISINDPGGTIGMAYRSQPIIPIYDIRGNYAGGYGPGLGDAFNPVAMQARTLNNRGLSSRLFGNVFAEVDFLKHITARTSFGGEVASSSYHSFSYPQYENAENAKTNSYNENASSGNNWTWTNTLTYRNSFKDIHNLTVLVGTEAYKNHYREVGGTTLGYFSFDPNYVNLSTGSGTKNNYSSFSQDALFSFLGRVDYNFKERYLLSATLRRDGSSRFLNYQYGWFPAMTAGWRISGEQFMQGISWLDDLKIRGGYGVMGNQINVDPANAFTTYASSRGSSYYPITGSNSVINEGFERNRIGNPDAKWEKNANANLGIDASLFKGKLQLSVDYYRKDIRDLLYAPERSGTAGQGQVPFVNIAHMKNDGIDLSATTDFDLTRDLKLNTTLTFTSYHNTIVSISNDTPYFDEQSLNFNGSYVVRNAVGHPLSQFFGYQVAGFWNSQEEINAANTTLQQATSDPNAVYQTDVAVGRFRYADTNGDGKITDDDRTFLGNPNPKFSYGLNVGATFKNFDFSIFLYGVSGNKTWNNLKWWHDFSSSFYSAKSHTALYDSWTPDHHDAKAPIQETVGSFSTASVPNSYFIEKGGYLRARNVQVGYTLPGTMLQKIGLTRLRIYVQAANLFTITKYTGIDPELTGITNTANNNTSIGIDTGVYPNQRQYLVGLNLSF</sequence>
<evidence type="ECO:0000256" key="5">
    <source>
        <dbReference type="ARBA" id="ARBA00023077"/>
    </source>
</evidence>
<keyword evidence="4 8" id="KW-0812">Transmembrane</keyword>
<keyword evidence="6 8" id="KW-0472">Membrane</keyword>
<reference evidence="12 13" key="1">
    <citation type="submission" date="2017-11" db="EMBL/GenBank/DDBJ databases">
        <title>Taxonomic description and genome sequences of Spirosoma HA7 sp. nov., isolated from pollen microhabitat of Corylus avellana.</title>
        <authorList>
            <person name="Ambika Manirajan B."/>
            <person name="Suarez C."/>
            <person name="Ratering S."/>
            <person name="Geissler-Plaum R."/>
            <person name="Cardinale M."/>
            <person name="Sylvia S."/>
        </authorList>
    </citation>
    <scope>NUCLEOTIDE SEQUENCE [LARGE SCALE GENOMIC DNA]</scope>
    <source>
        <strain evidence="12 13">HA7</strain>
    </source>
</reference>
<dbReference type="SUPFAM" id="SSF56935">
    <property type="entry name" value="Porins"/>
    <property type="match status" value="1"/>
</dbReference>
<keyword evidence="2 8" id="KW-0813">Transport</keyword>
<evidence type="ECO:0000256" key="6">
    <source>
        <dbReference type="ARBA" id="ARBA00023136"/>
    </source>
</evidence>
<name>A0A2K8YTP0_9BACT</name>
<comment type="similarity">
    <text evidence="8 9">Belongs to the TonB-dependent receptor family.</text>
</comment>
<gene>
    <name evidence="12" type="ORF">CWM47_03695</name>
</gene>
<evidence type="ECO:0000259" key="10">
    <source>
        <dbReference type="Pfam" id="PF00593"/>
    </source>
</evidence>
<evidence type="ECO:0000256" key="7">
    <source>
        <dbReference type="ARBA" id="ARBA00023237"/>
    </source>
</evidence>
<evidence type="ECO:0000256" key="1">
    <source>
        <dbReference type="ARBA" id="ARBA00004571"/>
    </source>
</evidence>
<keyword evidence="7 8" id="KW-0998">Cell outer membrane</keyword>
<dbReference type="InterPro" id="IPR039426">
    <property type="entry name" value="TonB-dep_rcpt-like"/>
</dbReference>
<dbReference type="Gene3D" id="2.60.40.1120">
    <property type="entry name" value="Carboxypeptidase-like, regulatory domain"/>
    <property type="match status" value="1"/>
</dbReference>
<dbReference type="SUPFAM" id="SSF49464">
    <property type="entry name" value="Carboxypeptidase regulatory domain-like"/>
    <property type="match status" value="1"/>
</dbReference>
<feature type="domain" description="TonB-dependent receptor plug" evidence="11">
    <location>
        <begin position="149"/>
        <end position="253"/>
    </location>
</feature>
<comment type="subcellular location">
    <subcellularLocation>
        <location evidence="1 8">Cell outer membrane</location>
        <topology evidence="1 8">Multi-pass membrane protein</topology>
    </subcellularLocation>
</comment>
<evidence type="ECO:0000256" key="8">
    <source>
        <dbReference type="PROSITE-ProRule" id="PRU01360"/>
    </source>
</evidence>
<protein>
    <submittedName>
        <fullName evidence="12">SusC/RagA family TonB-linked outer membrane protein</fullName>
    </submittedName>
</protein>
<evidence type="ECO:0000313" key="13">
    <source>
        <dbReference type="Proteomes" id="UP000232883"/>
    </source>
</evidence>
<keyword evidence="5 9" id="KW-0798">TonB box</keyword>
<evidence type="ECO:0000313" key="12">
    <source>
        <dbReference type="EMBL" id="AUD01002.1"/>
    </source>
</evidence>
<dbReference type="InterPro" id="IPR008969">
    <property type="entry name" value="CarboxyPept-like_regulatory"/>
</dbReference>
<keyword evidence="13" id="KW-1185">Reference proteome</keyword>
<dbReference type="PROSITE" id="PS52016">
    <property type="entry name" value="TONB_DEPENDENT_REC_3"/>
    <property type="match status" value="1"/>
</dbReference>
<dbReference type="InterPro" id="IPR012910">
    <property type="entry name" value="Plug_dom"/>
</dbReference>
<dbReference type="Gene3D" id="2.40.170.20">
    <property type="entry name" value="TonB-dependent receptor, beta-barrel domain"/>
    <property type="match status" value="1"/>
</dbReference>
<proteinExistence type="inferred from homology"/>
<dbReference type="NCBIfam" id="TIGR04056">
    <property type="entry name" value="OMP_RagA_SusC"/>
    <property type="match status" value="1"/>
</dbReference>
<dbReference type="Proteomes" id="UP000232883">
    <property type="component" value="Chromosome"/>
</dbReference>
<dbReference type="EMBL" id="CP025096">
    <property type="protein sequence ID" value="AUD01002.1"/>
    <property type="molecule type" value="Genomic_DNA"/>
</dbReference>
<evidence type="ECO:0000256" key="3">
    <source>
        <dbReference type="ARBA" id="ARBA00022452"/>
    </source>
</evidence>
<dbReference type="AlphaFoldDB" id="A0A2K8YTP0"/>
<evidence type="ECO:0000259" key="11">
    <source>
        <dbReference type="Pfam" id="PF07715"/>
    </source>
</evidence>
<evidence type="ECO:0000256" key="4">
    <source>
        <dbReference type="ARBA" id="ARBA00022692"/>
    </source>
</evidence>
<dbReference type="Pfam" id="PF00593">
    <property type="entry name" value="TonB_dep_Rec_b-barrel"/>
    <property type="match status" value="1"/>
</dbReference>
<dbReference type="InterPro" id="IPR023996">
    <property type="entry name" value="TonB-dep_OMP_SusC/RagA"/>
</dbReference>
<dbReference type="KEGG" id="spir:CWM47_03695"/>
<dbReference type="OrthoDB" id="9768177at2"/>
<accession>A0A2K8YTP0</accession>
<keyword evidence="3 8" id="KW-1134">Transmembrane beta strand</keyword>
<feature type="domain" description="TonB-dependent receptor-like beta-barrel" evidence="10">
    <location>
        <begin position="466"/>
        <end position="889"/>
    </location>
</feature>
<evidence type="ECO:0000256" key="9">
    <source>
        <dbReference type="RuleBase" id="RU003357"/>
    </source>
</evidence>
<dbReference type="GO" id="GO:0009279">
    <property type="term" value="C:cell outer membrane"/>
    <property type="evidence" value="ECO:0007669"/>
    <property type="project" value="UniProtKB-SubCell"/>
</dbReference>
<dbReference type="InterPro" id="IPR036942">
    <property type="entry name" value="Beta-barrel_TonB_sf"/>
</dbReference>
<evidence type="ECO:0000256" key="2">
    <source>
        <dbReference type="ARBA" id="ARBA00022448"/>
    </source>
</evidence>